<keyword evidence="1" id="KW-0472">Membrane</keyword>
<dbReference type="GO" id="GO:0016747">
    <property type="term" value="F:acyltransferase activity, transferring groups other than amino-acyl groups"/>
    <property type="evidence" value="ECO:0007669"/>
    <property type="project" value="InterPro"/>
</dbReference>
<feature type="transmembrane region" description="Helical" evidence="1">
    <location>
        <begin position="246"/>
        <end position="263"/>
    </location>
</feature>
<accession>A0A1M5AJQ4</accession>
<evidence type="ECO:0000313" key="4">
    <source>
        <dbReference type="Proteomes" id="UP000184108"/>
    </source>
</evidence>
<dbReference type="PANTHER" id="PTHR23028:SF53">
    <property type="entry name" value="ACYL_TRANSF_3 DOMAIN-CONTAINING PROTEIN"/>
    <property type="match status" value="1"/>
</dbReference>
<dbReference type="GO" id="GO:0009103">
    <property type="term" value="P:lipopolysaccharide biosynthetic process"/>
    <property type="evidence" value="ECO:0007669"/>
    <property type="project" value="TreeGrafter"/>
</dbReference>
<evidence type="ECO:0000313" key="3">
    <source>
        <dbReference type="EMBL" id="SHF30366.1"/>
    </source>
</evidence>
<keyword evidence="3" id="KW-0012">Acyltransferase</keyword>
<evidence type="ECO:0000256" key="1">
    <source>
        <dbReference type="SAM" id="Phobius"/>
    </source>
</evidence>
<feature type="transmembrane region" description="Helical" evidence="1">
    <location>
        <begin position="184"/>
        <end position="204"/>
    </location>
</feature>
<name>A0A1M5AJQ4_9FLAO</name>
<feature type="transmembrane region" description="Helical" evidence="1">
    <location>
        <begin position="352"/>
        <end position="370"/>
    </location>
</feature>
<dbReference type="GO" id="GO:0016787">
    <property type="term" value="F:hydrolase activity"/>
    <property type="evidence" value="ECO:0007669"/>
    <property type="project" value="UniProtKB-KW"/>
</dbReference>
<dbReference type="InterPro" id="IPR002656">
    <property type="entry name" value="Acyl_transf_3_dom"/>
</dbReference>
<feature type="transmembrane region" description="Helical" evidence="1">
    <location>
        <begin position="26"/>
        <end position="44"/>
    </location>
</feature>
<dbReference type="GO" id="GO:0016020">
    <property type="term" value="C:membrane"/>
    <property type="evidence" value="ECO:0007669"/>
    <property type="project" value="TreeGrafter"/>
</dbReference>
<feature type="transmembrane region" description="Helical" evidence="1">
    <location>
        <begin position="219"/>
        <end position="239"/>
    </location>
</feature>
<protein>
    <submittedName>
        <fullName evidence="3">Peptidoglycan/LPS O-acetylase OafA/YrhL, contains acyltransferase and SGNH-hydrolase domains</fullName>
    </submittedName>
</protein>
<feature type="transmembrane region" description="Helical" evidence="1">
    <location>
        <begin position="308"/>
        <end position="332"/>
    </location>
</feature>
<feature type="domain" description="Acyltransferase 3" evidence="2">
    <location>
        <begin position="28"/>
        <end position="367"/>
    </location>
</feature>
<proteinExistence type="predicted"/>
<dbReference type="InterPro" id="IPR050879">
    <property type="entry name" value="Acyltransferase_3"/>
</dbReference>
<sequence length="387" mass="45632">MKTFLNRITLDDFYSLFNAELSQNRIFGLDLLRFFAITTVIISHGRNMFPKKITEFHEYITFDGVTIFFVLSGFLIGNILIKQIENNKPSFSLLLDFWIRRWFRTVPTYFLVLSIIAMLCYIQYPSFTFSIIAPYYIFCQNLFYPTPPYFPESWSLSVEEWFYLLIPFLIFFLSIIFKVKAKIAVLVTVLIVLLSVSLLKYGIYASNDLDKAATFGHEVIFRLDSIVFGVIAACIHYYYPRYWSAAPFPLFISGIFIFLYQKFSFTEISDFNRFYRIVLEYSLTSFATLLLLPFLSTLKKTKYKIGKLITIISLLSYSMYLIHLTLVAGFILGNIPWTYFTKNYNIILPVSYFLYWALTILLSILIYKFYEKPLTNLREKFHLAKKR</sequence>
<evidence type="ECO:0000259" key="2">
    <source>
        <dbReference type="Pfam" id="PF01757"/>
    </source>
</evidence>
<dbReference type="RefSeq" id="WP_073173026.1">
    <property type="nucleotide sequence ID" value="NZ_FQVE01000002.1"/>
</dbReference>
<feature type="transmembrane region" description="Helical" evidence="1">
    <location>
        <begin position="161"/>
        <end position="177"/>
    </location>
</feature>
<dbReference type="PANTHER" id="PTHR23028">
    <property type="entry name" value="ACETYLTRANSFERASE"/>
    <property type="match status" value="1"/>
</dbReference>
<dbReference type="AlphaFoldDB" id="A0A1M5AJQ4"/>
<keyword evidence="1" id="KW-0812">Transmembrane</keyword>
<reference evidence="4" key="1">
    <citation type="submission" date="2016-11" db="EMBL/GenBank/DDBJ databases">
        <authorList>
            <person name="Varghese N."/>
            <person name="Submissions S."/>
        </authorList>
    </citation>
    <scope>NUCLEOTIDE SEQUENCE [LARGE SCALE GENOMIC DNA]</scope>
    <source>
        <strain evidence="4">YR203</strain>
    </source>
</reference>
<dbReference type="EMBL" id="FQVE01000002">
    <property type="protein sequence ID" value="SHF30366.1"/>
    <property type="molecule type" value="Genomic_DNA"/>
</dbReference>
<keyword evidence="3" id="KW-0808">Transferase</keyword>
<feature type="transmembrane region" description="Helical" evidence="1">
    <location>
        <begin position="275"/>
        <end position="296"/>
    </location>
</feature>
<gene>
    <name evidence="3" type="ORF">SAMN02787073_1944</name>
</gene>
<keyword evidence="1" id="KW-1133">Transmembrane helix</keyword>
<keyword evidence="3" id="KW-0378">Hydrolase</keyword>
<organism evidence="3 4">
    <name type="scientific">Chryseobacterium vrystaatense</name>
    <dbReference type="NCBI Taxonomy" id="307480"/>
    <lineage>
        <taxon>Bacteria</taxon>
        <taxon>Pseudomonadati</taxon>
        <taxon>Bacteroidota</taxon>
        <taxon>Flavobacteriia</taxon>
        <taxon>Flavobacteriales</taxon>
        <taxon>Weeksellaceae</taxon>
        <taxon>Chryseobacterium group</taxon>
        <taxon>Chryseobacterium</taxon>
    </lineage>
</organism>
<dbReference type="Pfam" id="PF01757">
    <property type="entry name" value="Acyl_transf_3"/>
    <property type="match status" value="1"/>
</dbReference>
<dbReference type="Proteomes" id="UP000184108">
    <property type="component" value="Unassembled WGS sequence"/>
</dbReference>
<feature type="transmembrane region" description="Helical" evidence="1">
    <location>
        <begin position="102"/>
        <end position="124"/>
    </location>
</feature>
<feature type="transmembrane region" description="Helical" evidence="1">
    <location>
        <begin position="64"/>
        <end position="81"/>
    </location>
</feature>